<dbReference type="InterPro" id="IPR036286">
    <property type="entry name" value="LexA/Signal_pep-like_sf"/>
</dbReference>
<dbReference type="InterPro" id="IPR015927">
    <property type="entry name" value="Peptidase_S24_S26A/B/C"/>
</dbReference>
<accession>A0A1G4G3B3</accession>
<keyword evidence="2" id="KW-0378">Hydrolase</keyword>
<reference evidence="2 3" key="1">
    <citation type="submission" date="2016-08" db="EMBL/GenBank/DDBJ databases">
        <authorList>
            <person name="Seilhamer J.J."/>
        </authorList>
    </citation>
    <scope>NUCLEOTIDE SEQUENCE [LARGE SCALE GENOMIC DNA]</scope>
    <source>
        <strain evidence="2">ING2-E5A</strain>
    </source>
</reference>
<dbReference type="NCBIfam" id="NF007621">
    <property type="entry name" value="PRK10276.1"/>
    <property type="match status" value="1"/>
</dbReference>
<dbReference type="InterPro" id="IPR039418">
    <property type="entry name" value="LexA-like"/>
</dbReference>
<dbReference type="EC" id="3.4.21.88" evidence="2"/>
<evidence type="ECO:0000313" key="3">
    <source>
        <dbReference type="Proteomes" id="UP000178485"/>
    </source>
</evidence>
<dbReference type="PANTHER" id="PTHR33516:SF2">
    <property type="entry name" value="LEXA REPRESSOR-RELATED"/>
    <property type="match status" value="1"/>
</dbReference>
<dbReference type="CDD" id="cd06529">
    <property type="entry name" value="S24_LexA-like"/>
    <property type="match status" value="1"/>
</dbReference>
<dbReference type="InterPro" id="IPR050077">
    <property type="entry name" value="LexA_repressor"/>
</dbReference>
<dbReference type="Proteomes" id="UP000178485">
    <property type="component" value="Chromosome i"/>
</dbReference>
<sequence>MMRKLFTSAQIEIFKPEFSEVKIPMAGSVAAGPFSNVDDFVSERIDLNKLLIRHPEATFYARVRGNSMLGDFSDGDLLVVDRAEEWSHGRIALCYLEGEFTVKRIHLENGICTLIPSNPSYKPIVITSENTLVVWGIITYSICRHP</sequence>
<dbReference type="SUPFAM" id="SSF51306">
    <property type="entry name" value="LexA/Signal peptidase"/>
    <property type="match status" value="1"/>
</dbReference>
<dbReference type="Pfam" id="PF00717">
    <property type="entry name" value="Peptidase_S24"/>
    <property type="match status" value="1"/>
</dbReference>
<name>A0A1G4G3B3_9BACT</name>
<dbReference type="PANTHER" id="PTHR33516">
    <property type="entry name" value="LEXA REPRESSOR"/>
    <property type="match status" value="1"/>
</dbReference>
<dbReference type="AlphaFoldDB" id="A0A1G4G3B3"/>
<dbReference type="EMBL" id="LT608328">
    <property type="protein sequence ID" value="SCM55267.1"/>
    <property type="molecule type" value="Genomic_DNA"/>
</dbReference>
<organism evidence="2 3">
    <name type="scientific">Petrimonas mucosa</name>
    <dbReference type="NCBI Taxonomy" id="1642646"/>
    <lineage>
        <taxon>Bacteria</taxon>
        <taxon>Pseudomonadati</taxon>
        <taxon>Bacteroidota</taxon>
        <taxon>Bacteroidia</taxon>
        <taxon>Bacteroidales</taxon>
        <taxon>Dysgonomonadaceae</taxon>
        <taxon>Petrimonas</taxon>
    </lineage>
</organism>
<dbReference type="GO" id="GO:0004252">
    <property type="term" value="F:serine-type endopeptidase activity"/>
    <property type="evidence" value="ECO:0007669"/>
    <property type="project" value="UniProtKB-EC"/>
</dbReference>
<protein>
    <submittedName>
        <fullName evidence="2">LexA repressor</fullName>
        <ecNumber evidence="2">3.4.21.88</ecNumber>
    </submittedName>
</protein>
<keyword evidence="3" id="KW-1185">Reference proteome</keyword>
<dbReference type="RefSeq" id="WP_071135785.1">
    <property type="nucleotide sequence ID" value="NZ_DUQN01000062.1"/>
</dbReference>
<dbReference type="STRING" id="1642646.ING2E5A_0187"/>
<feature type="domain" description="Peptidase S24/S26A/S26B/S26C" evidence="1">
    <location>
        <begin position="24"/>
        <end position="138"/>
    </location>
</feature>
<evidence type="ECO:0000313" key="2">
    <source>
        <dbReference type="EMBL" id="SCM55267.1"/>
    </source>
</evidence>
<proteinExistence type="predicted"/>
<dbReference type="KEGG" id="pmuc:ING2E5A_0187"/>
<evidence type="ECO:0000259" key="1">
    <source>
        <dbReference type="Pfam" id="PF00717"/>
    </source>
</evidence>
<gene>
    <name evidence="2" type="primary">lexA</name>
    <name evidence="2" type="ORF">ING2E5A_0187</name>
</gene>
<dbReference type="Gene3D" id="2.10.109.10">
    <property type="entry name" value="Umud Fragment, subunit A"/>
    <property type="match status" value="1"/>
</dbReference>